<dbReference type="GO" id="GO:0007165">
    <property type="term" value="P:signal transduction"/>
    <property type="evidence" value="ECO:0007669"/>
    <property type="project" value="UniProtKB-KW"/>
</dbReference>
<organism evidence="11 12">
    <name type="scientific">Psylliodes chrysocephalus</name>
    <dbReference type="NCBI Taxonomy" id="3402493"/>
    <lineage>
        <taxon>Eukaryota</taxon>
        <taxon>Metazoa</taxon>
        <taxon>Ecdysozoa</taxon>
        <taxon>Arthropoda</taxon>
        <taxon>Hexapoda</taxon>
        <taxon>Insecta</taxon>
        <taxon>Pterygota</taxon>
        <taxon>Neoptera</taxon>
        <taxon>Endopterygota</taxon>
        <taxon>Coleoptera</taxon>
        <taxon>Polyphaga</taxon>
        <taxon>Cucujiformia</taxon>
        <taxon>Chrysomeloidea</taxon>
        <taxon>Chrysomelidae</taxon>
        <taxon>Galerucinae</taxon>
        <taxon>Alticini</taxon>
        <taxon>Psylliodes</taxon>
    </lineage>
</organism>
<keyword evidence="7 10" id="KW-0472">Membrane</keyword>
<keyword evidence="2" id="KW-1003">Cell membrane</keyword>
<dbReference type="PANTHER" id="PTHR21137">
    <property type="entry name" value="ODORANT RECEPTOR"/>
    <property type="match status" value="1"/>
</dbReference>
<protein>
    <recommendedName>
        <fullName evidence="13">Odorant receptor</fullName>
    </recommendedName>
</protein>
<keyword evidence="3" id="KW-0716">Sensory transduction</keyword>
<dbReference type="Pfam" id="PF02949">
    <property type="entry name" value="7tm_6"/>
    <property type="match status" value="1"/>
</dbReference>
<evidence type="ECO:0000256" key="10">
    <source>
        <dbReference type="SAM" id="Phobius"/>
    </source>
</evidence>
<feature type="transmembrane region" description="Helical" evidence="10">
    <location>
        <begin position="194"/>
        <end position="214"/>
    </location>
</feature>
<evidence type="ECO:0000256" key="8">
    <source>
        <dbReference type="ARBA" id="ARBA00023170"/>
    </source>
</evidence>
<evidence type="ECO:0000256" key="1">
    <source>
        <dbReference type="ARBA" id="ARBA00004651"/>
    </source>
</evidence>
<evidence type="ECO:0000256" key="9">
    <source>
        <dbReference type="ARBA" id="ARBA00023224"/>
    </source>
</evidence>
<keyword evidence="6 10" id="KW-1133">Transmembrane helix</keyword>
<dbReference type="AlphaFoldDB" id="A0A9P0G416"/>
<dbReference type="PANTHER" id="PTHR21137:SF35">
    <property type="entry name" value="ODORANT RECEPTOR 19A-RELATED"/>
    <property type="match status" value="1"/>
</dbReference>
<keyword evidence="12" id="KW-1185">Reference proteome</keyword>
<feature type="transmembrane region" description="Helical" evidence="10">
    <location>
        <begin position="42"/>
        <end position="69"/>
    </location>
</feature>
<keyword evidence="8" id="KW-0675">Receptor</keyword>
<dbReference type="InterPro" id="IPR004117">
    <property type="entry name" value="7tm6_olfct_rcpt"/>
</dbReference>
<evidence type="ECO:0000256" key="4">
    <source>
        <dbReference type="ARBA" id="ARBA00022692"/>
    </source>
</evidence>
<evidence type="ECO:0000256" key="6">
    <source>
        <dbReference type="ARBA" id="ARBA00022989"/>
    </source>
</evidence>
<evidence type="ECO:0000313" key="12">
    <source>
        <dbReference type="Proteomes" id="UP001153636"/>
    </source>
</evidence>
<dbReference type="Proteomes" id="UP001153636">
    <property type="component" value="Chromosome 11"/>
</dbReference>
<gene>
    <name evidence="11" type="ORF">PSYICH_LOCUS2496</name>
</gene>
<evidence type="ECO:0000256" key="2">
    <source>
        <dbReference type="ARBA" id="ARBA00022475"/>
    </source>
</evidence>
<name>A0A9P0G416_9CUCU</name>
<reference evidence="11" key="1">
    <citation type="submission" date="2022-01" db="EMBL/GenBank/DDBJ databases">
        <authorList>
            <person name="King R."/>
        </authorList>
    </citation>
    <scope>NUCLEOTIDE SEQUENCE</scope>
</reference>
<keyword evidence="5" id="KW-0552">Olfaction</keyword>
<comment type="subcellular location">
    <subcellularLocation>
        <location evidence="1">Cell membrane</location>
        <topology evidence="1">Multi-pass membrane protein</topology>
    </subcellularLocation>
</comment>
<evidence type="ECO:0000256" key="5">
    <source>
        <dbReference type="ARBA" id="ARBA00022725"/>
    </source>
</evidence>
<evidence type="ECO:0000256" key="7">
    <source>
        <dbReference type="ARBA" id="ARBA00023136"/>
    </source>
</evidence>
<sequence>MTIKKDQILQVIKYTKLFWKSDPAGSENSKILESLRKLQKYLLIYIFCSTCMFLFKPLLVKGTTIYYYYKIEQIPFAISYLIEFYVTLVTMPMVMGMNLFICITINIGAGQFSNLNAKMRQLDLSKSQGDKRGHEMCSKELKENILYHDLLISYVRQLDGIFSWLFALLISIITALLCMNMYVLSQPHNTIVDLIRCGTMVCAFTSEFLLLYGVPAQKLVDEAENVANSAFYHCQWYLPNIIQMRKALSFMIFRSQKMACLSAMGFIDINRQTIVAMVKTAYSFFTFLQTMETTNSDKI</sequence>
<evidence type="ECO:0000256" key="3">
    <source>
        <dbReference type="ARBA" id="ARBA00022606"/>
    </source>
</evidence>
<feature type="transmembrane region" description="Helical" evidence="10">
    <location>
        <begin position="161"/>
        <end position="182"/>
    </location>
</feature>
<dbReference type="OrthoDB" id="6696021at2759"/>
<dbReference type="EMBL" id="OV651823">
    <property type="protein sequence ID" value="CAH1101224.1"/>
    <property type="molecule type" value="Genomic_DNA"/>
</dbReference>
<dbReference type="GO" id="GO:0005886">
    <property type="term" value="C:plasma membrane"/>
    <property type="evidence" value="ECO:0007669"/>
    <property type="project" value="UniProtKB-SubCell"/>
</dbReference>
<dbReference type="GO" id="GO:0005549">
    <property type="term" value="F:odorant binding"/>
    <property type="evidence" value="ECO:0007669"/>
    <property type="project" value="InterPro"/>
</dbReference>
<feature type="transmembrane region" description="Helical" evidence="10">
    <location>
        <begin position="81"/>
        <end position="109"/>
    </location>
</feature>
<accession>A0A9P0G416</accession>
<keyword evidence="4 10" id="KW-0812">Transmembrane</keyword>
<keyword evidence="9" id="KW-0807">Transducer</keyword>
<evidence type="ECO:0000313" key="11">
    <source>
        <dbReference type="EMBL" id="CAH1101224.1"/>
    </source>
</evidence>
<dbReference type="GO" id="GO:0004984">
    <property type="term" value="F:olfactory receptor activity"/>
    <property type="evidence" value="ECO:0007669"/>
    <property type="project" value="InterPro"/>
</dbReference>
<proteinExistence type="predicted"/>
<evidence type="ECO:0008006" key="13">
    <source>
        <dbReference type="Google" id="ProtNLM"/>
    </source>
</evidence>